<comment type="caution">
    <text evidence="4">The sequence shown here is derived from an EMBL/GenBank/DDBJ whole genome shotgun (WGS) entry which is preliminary data.</text>
</comment>
<dbReference type="RefSeq" id="WP_343810641.1">
    <property type="nucleotide sequence ID" value="NZ_BAAADS010000006.1"/>
</dbReference>
<gene>
    <name evidence="4" type="primary">adeR</name>
    <name evidence="4" type="ORF">GCM10009001_08730</name>
</gene>
<dbReference type="Pfam" id="PF13556">
    <property type="entry name" value="HTH_30"/>
    <property type="match status" value="1"/>
</dbReference>
<dbReference type="InterPro" id="IPR042070">
    <property type="entry name" value="PucR_C-HTH_sf"/>
</dbReference>
<dbReference type="PANTHER" id="PTHR33744:SF1">
    <property type="entry name" value="DNA-BINDING TRANSCRIPTIONAL ACTIVATOR ADER"/>
    <property type="match status" value="1"/>
</dbReference>
<evidence type="ECO:0000259" key="3">
    <source>
        <dbReference type="Pfam" id="PF17853"/>
    </source>
</evidence>
<feature type="domain" description="CdaR GGDEF-like" evidence="3">
    <location>
        <begin position="164"/>
        <end position="288"/>
    </location>
</feature>
<accession>A0ABP3QUU1</accession>
<comment type="similarity">
    <text evidence="1">Belongs to the CdaR family.</text>
</comment>
<evidence type="ECO:0000259" key="2">
    <source>
        <dbReference type="Pfam" id="PF13556"/>
    </source>
</evidence>
<dbReference type="EMBL" id="BAAADS010000006">
    <property type="protein sequence ID" value="GAA0594855.1"/>
    <property type="molecule type" value="Genomic_DNA"/>
</dbReference>
<dbReference type="Gene3D" id="1.10.10.2840">
    <property type="entry name" value="PucR C-terminal helix-turn-helix domain"/>
    <property type="match status" value="1"/>
</dbReference>
<dbReference type="Proteomes" id="UP001500866">
    <property type="component" value="Unassembled WGS sequence"/>
</dbReference>
<dbReference type="InterPro" id="IPR051448">
    <property type="entry name" value="CdaR-like_regulators"/>
</dbReference>
<reference evidence="5" key="1">
    <citation type="journal article" date="2019" name="Int. J. Syst. Evol. Microbiol.">
        <title>The Global Catalogue of Microorganisms (GCM) 10K type strain sequencing project: providing services to taxonomists for standard genome sequencing and annotation.</title>
        <authorList>
            <consortium name="The Broad Institute Genomics Platform"/>
            <consortium name="The Broad Institute Genome Sequencing Center for Infectious Disease"/>
            <person name="Wu L."/>
            <person name="Ma J."/>
        </authorList>
    </citation>
    <scope>NUCLEOTIDE SEQUENCE [LARGE SCALE GENOMIC DNA]</scope>
    <source>
        <strain evidence="5">JCM 15395</strain>
    </source>
</reference>
<feature type="domain" description="PucR C-terminal helix-turn-helix" evidence="2">
    <location>
        <begin position="342"/>
        <end position="399"/>
    </location>
</feature>
<name>A0ABP3QUU1_9BACI</name>
<dbReference type="PANTHER" id="PTHR33744">
    <property type="entry name" value="CARBOHYDRATE DIACID REGULATOR"/>
    <property type="match status" value="1"/>
</dbReference>
<keyword evidence="5" id="KW-1185">Reference proteome</keyword>
<sequence length="408" mass="47591">MHSSDRREDVYSPEGLADRISEILKCPVTIEDSNHRLISYSKHEANVDDARVATIVRRKVPEKVINSLWENGVMAKLFESDEPVIVPPVDSVGLGQRIAVSVRKNQVILGFIWAQTNGDSADENMIQILKEAAQLAKNYLLQHQPRQRNSEESYKEFFWQLLSGNVRNKADIERQAKRFGIEFNGKLGVTLMEFGTDVTEMIERHAYYLTETLQQARVIFRLFDQNQLIMLTQLGTDKDSFHDFTADFIHKMEERLHIKPIKGAYGLTYDSPEHITNSYKQALKVLELKDQFPENLQGIHGYHDLGVFQFINEIHKIRTRDVYYNESLEKLKQYDRKHRSELLVSLKIFLECDCNVHKASQLLHIHINTLNYRLKRISEIGTIDLRNYNQKMTLYLDLLVDQMEMNHL</sequence>
<evidence type="ECO:0000313" key="4">
    <source>
        <dbReference type="EMBL" id="GAA0594855.1"/>
    </source>
</evidence>
<evidence type="ECO:0000313" key="5">
    <source>
        <dbReference type="Proteomes" id="UP001500866"/>
    </source>
</evidence>
<dbReference type="InterPro" id="IPR041522">
    <property type="entry name" value="CdaR_GGDEF"/>
</dbReference>
<dbReference type="InterPro" id="IPR025736">
    <property type="entry name" value="PucR_C-HTH_dom"/>
</dbReference>
<protein>
    <submittedName>
        <fullName evidence="4">Sporulation transcriptional activator AdeR</fullName>
    </submittedName>
</protein>
<proteinExistence type="inferred from homology"/>
<evidence type="ECO:0000256" key="1">
    <source>
        <dbReference type="ARBA" id="ARBA00006754"/>
    </source>
</evidence>
<dbReference type="Pfam" id="PF17853">
    <property type="entry name" value="GGDEF_2"/>
    <property type="match status" value="1"/>
</dbReference>
<organism evidence="4 5">
    <name type="scientific">Virgibacillus siamensis</name>
    <dbReference type="NCBI Taxonomy" id="480071"/>
    <lineage>
        <taxon>Bacteria</taxon>
        <taxon>Bacillati</taxon>
        <taxon>Bacillota</taxon>
        <taxon>Bacilli</taxon>
        <taxon>Bacillales</taxon>
        <taxon>Bacillaceae</taxon>
        <taxon>Virgibacillus</taxon>
    </lineage>
</organism>